<sequence length="244" mass="28141">MDHSPLARLPAELRDDIYERALHQDWPIRAPWYPKETVGVDIDTIIDTAAYSEQAVALTRTCKQIRRESLGLFYSTNIFHITLSNIPLFWEPDEEVEEPNVEVKGERVLVPLWTWLNAIKLEHASLLNSVVVQLGYRKLPLHEDDFAEGDNRELVAAVLHRLRDWSRSAPRRRMTVNMPIQFGWGFEPTLLLRVEFPHAAQGIRQVPWQLSDCVGNGWGEGELRVARETVKVWQEAVFPDSAQQ</sequence>
<accession>A0AAV9JM17</accession>
<protein>
    <recommendedName>
        <fullName evidence="3">F-box domain-containing protein</fullName>
    </recommendedName>
</protein>
<dbReference type="AlphaFoldDB" id="A0AAV9JM17"/>
<evidence type="ECO:0008006" key="3">
    <source>
        <dbReference type="Google" id="ProtNLM"/>
    </source>
</evidence>
<dbReference type="EMBL" id="JAVFHQ010000015">
    <property type="protein sequence ID" value="KAK4546299.1"/>
    <property type="molecule type" value="Genomic_DNA"/>
</dbReference>
<organism evidence="1 2">
    <name type="scientific">Oleoguttula mirabilis</name>
    <dbReference type="NCBI Taxonomy" id="1507867"/>
    <lineage>
        <taxon>Eukaryota</taxon>
        <taxon>Fungi</taxon>
        <taxon>Dikarya</taxon>
        <taxon>Ascomycota</taxon>
        <taxon>Pezizomycotina</taxon>
        <taxon>Dothideomycetes</taxon>
        <taxon>Dothideomycetidae</taxon>
        <taxon>Mycosphaerellales</taxon>
        <taxon>Teratosphaeriaceae</taxon>
        <taxon>Oleoguttula</taxon>
    </lineage>
</organism>
<evidence type="ECO:0000313" key="1">
    <source>
        <dbReference type="EMBL" id="KAK4546299.1"/>
    </source>
</evidence>
<dbReference type="InterPro" id="IPR038883">
    <property type="entry name" value="AN11006-like"/>
</dbReference>
<evidence type="ECO:0000313" key="2">
    <source>
        <dbReference type="Proteomes" id="UP001324427"/>
    </source>
</evidence>
<dbReference type="Proteomes" id="UP001324427">
    <property type="component" value="Unassembled WGS sequence"/>
</dbReference>
<reference evidence="1 2" key="1">
    <citation type="submission" date="2021-11" db="EMBL/GenBank/DDBJ databases">
        <title>Black yeast isolated from Biological Soil Crust.</title>
        <authorList>
            <person name="Kurbessoian T."/>
        </authorList>
    </citation>
    <scope>NUCLEOTIDE SEQUENCE [LARGE SCALE GENOMIC DNA]</scope>
    <source>
        <strain evidence="1 2">CCFEE 5522</strain>
    </source>
</reference>
<gene>
    <name evidence="1" type="ORF">LTR36_001976</name>
</gene>
<comment type="caution">
    <text evidence="1">The sequence shown here is derived from an EMBL/GenBank/DDBJ whole genome shotgun (WGS) entry which is preliminary data.</text>
</comment>
<keyword evidence="2" id="KW-1185">Reference proteome</keyword>
<dbReference type="PANTHER" id="PTHR42085">
    <property type="entry name" value="F-BOX DOMAIN-CONTAINING PROTEIN"/>
    <property type="match status" value="1"/>
</dbReference>
<proteinExistence type="predicted"/>
<name>A0AAV9JM17_9PEZI</name>
<dbReference type="PANTHER" id="PTHR42085:SF1">
    <property type="entry name" value="F-BOX DOMAIN-CONTAINING PROTEIN"/>
    <property type="match status" value="1"/>
</dbReference>